<evidence type="ECO:0000259" key="1">
    <source>
        <dbReference type="Pfam" id="PF24963"/>
    </source>
</evidence>
<dbReference type="InterPro" id="IPR056670">
    <property type="entry name" value="DUF7768"/>
</dbReference>
<proteinExistence type="predicted"/>
<name>A0AAW8PXD1_VIBPH</name>
<dbReference type="Proteomes" id="UP001253193">
    <property type="component" value="Unassembled WGS sequence"/>
</dbReference>
<comment type="caution">
    <text evidence="2">The sequence shown here is derived from an EMBL/GenBank/DDBJ whole genome shotgun (WGS) entry which is preliminary data.</text>
</comment>
<dbReference type="RefSeq" id="WP_311019685.1">
    <property type="nucleotide sequence ID" value="NZ_JAUHGG010000003.1"/>
</dbReference>
<dbReference type="Pfam" id="PF24963">
    <property type="entry name" value="DUF7768"/>
    <property type="match status" value="1"/>
</dbReference>
<evidence type="ECO:0000313" key="3">
    <source>
        <dbReference type="Proteomes" id="UP001253193"/>
    </source>
</evidence>
<dbReference type="AlphaFoldDB" id="A0AAW8PXD1"/>
<dbReference type="EMBL" id="JAUHGG010000003">
    <property type="protein sequence ID" value="MDS1820902.1"/>
    <property type="molecule type" value="Genomic_DNA"/>
</dbReference>
<evidence type="ECO:0000313" key="2">
    <source>
        <dbReference type="EMBL" id="MDS1820902.1"/>
    </source>
</evidence>
<accession>A0AAW8PXD1</accession>
<sequence>MKVVIESPFANENPFLLSENLIYLNCVARYLTKEEKLTPLFFHSYYTQFLDDMNEEERNIGLNSSFEFHDEIKVRIITIDRGISKGMRLGMLRGIENGASPVFFSLDKENSSLQEILNQINAIEDPLTRWETGIKELEKITSGEPKNDFGDLTDYREYSSTLRTEVCNVLERFFTPLTKHIAQTI</sequence>
<feature type="domain" description="DUF7768" evidence="1">
    <location>
        <begin position="2"/>
        <end position="91"/>
    </location>
</feature>
<reference evidence="2" key="1">
    <citation type="submission" date="2023-06" db="EMBL/GenBank/DDBJ databases">
        <title>Genomic Diversity of Vibrio spp. and Metagenomic Analysis of Pathogens in Florida Gulf Coastal Waters Following Hurricane Ian.</title>
        <authorList>
            <person name="Brumfield K.D."/>
        </authorList>
    </citation>
    <scope>NUCLEOTIDE SEQUENCE</scope>
    <source>
        <strain evidence="2">WBS2B-138</strain>
    </source>
</reference>
<gene>
    <name evidence="2" type="ORF">QX249_09560</name>
</gene>
<organism evidence="2 3">
    <name type="scientific">Vibrio parahaemolyticus</name>
    <dbReference type="NCBI Taxonomy" id="670"/>
    <lineage>
        <taxon>Bacteria</taxon>
        <taxon>Pseudomonadati</taxon>
        <taxon>Pseudomonadota</taxon>
        <taxon>Gammaproteobacteria</taxon>
        <taxon>Vibrionales</taxon>
        <taxon>Vibrionaceae</taxon>
        <taxon>Vibrio</taxon>
    </lineage>
</organism>
<protein>
    <recommendedName>
        <fullName evidence="1">DUF7768 domain-containing protein</fullName>
    </recommendedName>
</protein>